<protein>
    <submittedName>
        <fullName evidence="2">Uncharacterized protein</fullName>
    </submittedName>
</protein>
<feature type="transmembrane region" description="Helical" evidence="1">
    <location>
        <begin position="223"/>
        <end position="239"/>
    </location>
</feature>
<organism evidence="2 3">
    <name type="scientific">Lachnospira eligens</name>
    <dbReference type="NCBI Taxonomy" id="39485"/>
    <lineage>
        <taxon>Bacteria</taxon>
        <taxon>Bacillati</taxon>
        <taxon>Bacillota</taxon>
        <taxon>Clostridia</taxon>
        <taxon>Lachnospirales</taxon>
        <taxon>Lachnospiraceae</taxon>
        <taxon>Lachnospira</taxon>
    </lineage>
</organism>
<name>A0A174YV32_9FIRM</name>
<dbReference type="RefSeq" id="WP_055216346.1">
    <property type="nucleotide sequence ID" value="NZ_CZBU01000006.1"/>
</dbReference>
<dbReference type="AlphaFoldDB" id="A0A174YV32"/>
<feature type="transmembrane region" description="Helical" evidence="1">
    <location>
        <begin position="85"/>
        <end position="109"/>
    </location>
</feature>
<evidence type="ECO:0000313" key="3">
    <source>
        <dbReference type="Proteomes" id="UP000095621"/>
    </source>
</evidence>
<accession>A0A174YV32</accession>
<sequence>MVKNDLIERYVYAVTKYMKADLKKDVSAELETIIQDMLEERCGDVMPTEHDIRVVLTELGTPAELASKYKSETQDCLIGQPYYNLYVYVLKIVTACVIGGMLLAQIMAAVISHTIWYIAIFRIIGGIFGGVLTGFAFVTLLFAFFYKRGIKVEGLSNGIDNLPPVPQKTNQISKADSIIGIIFSVIFTLVFLVCPQIICIAFVKNGVSVYEPLFNLEYIRQTWYLILAFGILGIAKESVKLIDGSYTQRVMIVTIITNIIDGLLTFIWLLNGRIMNSAFFDGVEQLFGENAEMISRIFIHFNKLFLAIIIFALAINCIETVVKSVKYGRK</sequence>
<feature type="transmembrane region" description="Helical" evidence="1">
    <location>
        <begin position="304"/>
        <end position="322"/>
    </location>
</feature>
<dbReference type="OrthoDB" id="116789at2"/>
<evidence type="ECO:0000313" key="2">
    <source>
        <dbReference type="EMBL" id="CUQ78963.1"/>
    </source>
</evidence>
<keyword evidence="1" id="KW-0472">Membrane</keyword>
<dbReference type="Proteomes" id="UP000095621">
    <property type="component" value="Unassembled WGS sequence"/>
</dbReference>
<keyword evidence="1" id="KW-1133">Transmembrane helix</keyword>
<dbReference type="EMBL" id="CZBU01000006">
    <property type="protein sequence ID" value="CUQ78963.1"/>
    <property type="molecule type" value="Genomic_DNA"/>
</dbReference>
<feature type="transmembrane region" description="Helical" evidence="1">
    <location>
        <begin position="115"/>
        <end position="146"/>
    </location>
</feature>
<feature type="transmembrane region" description="Helical" evidence="1">
    <location>
        <begin position="251"/>
        <end position="270"/>
    </location>
</feature>
<feature type="transmembrane region" description="Helical" evidence="1">
    <location>
        <begin position="178"/>
        <end position="203"/>
    </location>
</feature>
<proteinExistence type="predicted"/>
<reference evidence="2 3" key="1">
    <citation type="submission" date="2015-09" db="EMBL/GenBank/DDBJ databases">
        <authorList>
            <consortium name="Pathogen Informatics"/>
        </authorList>
    </citation>
    <scope>NUCLEOTIDE SEQUENCE [LARGE SCALE GENOMIC DNA]</scope>
    <source>
        <strain evidence="2 3">2789STDY5834875</strain>
    </source>
</reference>
<keyword evidence="1" id="KW-0812">Transmembrane</keyword>
<evidence type="ECO:0000256" key="1">
    <source>
        <dbReference type="SAM" id="Phobius"/>
    </source>
</evidence>
<gene>
    <name evidence="2" type="ORF">ERS852490_02615</name>
</gene>